<dbReference type="PROSITE" id="PS50104">
    <property type="entry name" value="TIR"/>
    <property type="match status" value="1"/>
</dbReference>
<reference evidence="3" key="1">
    <citation type="submission" date="2018-05" db="EMBL/GenBank/DDBJ databases">
        <authorList>
            <person name="Li Y."/>
        </authorList>
    </citation>
    <scope>NUCLEOTIDE SEQUENCE [LARGE SCALE GENOMIC DNA]</scope>
    <source>
        <strain evidence="3">3d-2-2</strain>
    </source>
</reference>
<dbReference type="InterPro" id="IPR037126">
    <property type="entry name" value="PdaC/RsiV-like_sf"/>
</dbReference>
<dbReference type="RefSeq" id="WP_109061608.1">
    <property type="nucleotide sequence ID" value="NZ_QETA01000003.1"/>
</dbReference>
<protein>
    <recommendedName>
        <fullName evidence="1">TIR domain-containing protein</fullName>
    </recommendedName>
</protein>
<sequence length="397" mass="45141">MQDQSPQIFISYTTVDQDRVLPFFDALERDGFNIWLDCKRLKPGQNWDFEIKLALDKSSLVIAFLSEASVGRRGYVQRELKVALDKLSEKLVDDIYIIPILLDEALPIPEQLKGIQCISAHDLDCISRVSDALTFQLGKLGLATQRIQHKGELTWKFERFREEWDGLPGYEIELLFVTFHSTRYAGLELVGDYIKGELLKHLFAARTKKFEQDPSLYNYGQDKFRRSDTLDLHCNEPSVVGKVLTVQYAIHWYGAGAAHGNMSFVTYSFVMEPLCLINGISSIFNSPTDALPVLQAIVRRILTTVESESEEDQSAYPLDVDCVESGTREWADFCCFIPKEDGIEFLFAPYQVASYAQGPQFAIVSYSDIIELIRPEYLSAFGIEHIAYRKRTAVHGS</sequence>
<dbReference type="InterPro" id="IPR021729">
    <property type="entry name" value="DUF3298"/>
</dbReference>
<dbReference type="InterPro" id="IPR035897">
    <property type="entry name" value="Toll_tir_struct_dom_sf"/>
</dbReference>
<keyword evidence="3" id="KW-1185">Reference proteome</keyword>
<feature type="domain" description="TIR" evidence="1">
    <location>
        <begin position="4"/>
        <end position="137"/>
    </location>
</feature>
<dbReference type="AlphaFoldDB" id="A0A2V1K250"/>
<dbReference type="Proteomes" id="UP000245212">
    <property type="component" value="Unassembled WGS sequence"/>
</dbReference>
<evidence type="ECO:0000313" key="2">
    <source>
        <dbReference type="EMBL" id="PWF22991.1"/>
    </source>
</evidence>
<dbReference type="Pfam" id="PF11738">
    <property type="entry name" value="DUF3298"/>
    <property type="match status" value="1"/>
</dbReference>
<name>A0A2V1K250_9BURK</name>
<dbReference type="SUPFAM" id="SSF52200">
    <property type="entry name" value="Toll/Interleukin receptor TIR domain"/>
    <property type="match status" value="1"/>
</dbReference>
<dbReference type="Gene3D" id="3.40.50.10140">
    <property type="entry name" value="Toll/interleukin-1 receptor homology (TIR) domain"/>
    <property type="match status" value="1"/>
</dbReference>
<dbReference type="InterPro" id="IPR000157">
    <property type="entry name" value="TIR_dom"/>
</dbReference>
<organism evidence="2 3">
    <name type="scientific">Corticimicrobacter populi</name>
    <dbReference type="NCBI Taxonomy" id="2175229"/>
    <lineage>
        <taxon>Bacteria</taxon>
        <taxon>Pseudomonadati</taxon>
        <taxon>Pseudomonadota</taxon>
        <taxon>Betaproteobacteria</taxon>
        <taxon>Burkholderiales</taxon>
        <taxon>Alcaligenaceae</taxon>
        <taxon>Corticimicrobacter</taxon>
    </lineage>
</organism>
<evidence type="ECO:0000313" key="3">
    <source>
        <dbReference type="Proteomes" id="UP000245212"/>
    </source>
</evidence>
<comment type="caution">
    <text evidence="2">The sequence shown here is derived from an EMBL/GenBank/DDBJ whole genome shotgun (WGS) entry which is preliminary data.</text>
</comment>
<dbReference type="GO" id="GO:0007165">
    <property type="term" value="P:signal transduction"/>
    <property type="evidence" value="ECO:0007669"/>
    <property type="project" value="InterPro"/>
</dbReference>
<accession>A0A2V1K250</accession>
<gene>
    <name evidence="2" type="ORF">DD235_08250</name>
</gene>
<proteinExistence type="predicted"/>
<evidence type="ECO:0000259" key="1">
    <source>
        <dbReference type="PROSITE" id="PS50104"/>
    </source>
</evidence>
<dbReference type="Pfam" id="PF13676">
    <property type="entry name" value="TIR_2"/>
    <property type="match status" value="1"/>
</dbReference>
<dbReference type="EMBL" id="QETA01000003">
    <property type="protein sequence ID" value="PWF22991.1"/>
    <property type="molecule type" value="Genomic_DNA"/>
</dbReference>
<dbReference type="Gene3D" id="3.90.640.20">
    <property type="entry name" value="Heat-shock cognate protein, ATPase"/>
    <property type="match status" value="1"/>
</dbReference>